<protein>
    <recommendedName>
        <fullName evidence="2">U-box domain-containing protein</fullName>
    </recommendedName>
</protein>
<dbReference type="Gene3D" id="3.30.40.10">
    <property type="entry name" value="Zinc/RING finger domain, C3HC4 (zinc finger)"/>
    <property type="match status" value="1"/>
</dbReference>
<dbReference type="CDD" id="cd16655">
    <property type="entry name" value="RING-Ubox_WDSUB1-like"/>
    <property type="match status" value="1"/>
</dbReference>
<evidence type="ECO:0000259" key="2">
    <source>
        <dbReference type="PROSITE" id="PS51698"/>
    </source>
</evidence>
<organism evidence="3 4">
    <name type="scientific">Polarella glacialis</name>
    <name type="common">Dinoflagellate</name>
    <dbReference type="NCBI Taxonomy" id="89957"/>
    <lineage>
        <taxon>Eukaryota</taxon>
        <taxon>Sar</taxon>
        <taxon>Alveolata</taxon>
        <taxon>Dinophyceae</taxon>
        <taxon>Suessiales</taxon>
        <taxon>Suessiaceae</taxon>
        <taxon>Polarella</taxon>
    </lineage>
</organism>
<dbReference type="GO" id="GO:0004842">
    <property type="term" value="F:ubiquitin-protein transferase activity"/>
    <property type="evidence" value="ECO:0007669"/>
    <property type="project" value="InterPro"/>
</dbReference>
<name>A0A813I0Y4_POLGL</name>
<dbReference type="SMART" id="SM00504">
    <property type="entry name" value="Ubox"/>
    <property type="match status" value="1"/>
</dbReference>
<accession>A0A813I0Y4</accession>
<dbReference type="PROSITE" id="PS51698">
    <property type="entry name" value="U_BOX"/>
    <property type="match status" value="1"/>
</dbReference>
<keyword evidence="4" id="KW-1185">Reference proteome</keyword>
<dbReference type="PANTHER" id="PTHR46573:SF1">
    <property type="entry name" value="WD REPEAT, SAM AND U-BOX DOMAIN-CONTAINING PROTEIN 1"/>
    <property type="match status" value="1"/>
</dbReference>
<dbReference type="InterPro" id="IPR013083">
    <property type="entry name" value="Znf_RING/FYVE/PHD"/>
</dbReference>
<reference evidence="3" key="1">
    <citation type="submission" date="2021-02" db="EMBL/GenBank/DDBJ databases">
        <authorList>
            <person name="Dougan E. K."/>
            <person name="Rhodes N."/>
            <person name="Thang M."/>
            <person name="Chan C."/>
        </authorList>
    </citation>
    <scope>NUCLEOTIDE SEQUENCE</scope>
</reference>
<dbReference type="InterPro" id="IPR003613">
    <property type="entry name" value="Ubox_domain"/>
</dbReference>
<feature type="region of interest" description="Disordered" evidence="1">
    <location>
        <begin position="1"/>
        <end position="22"/>
    </location>
</feature>
<sequence>MPKRRSEVEEESDVPVGSRMRSRCFQSEPPAHLICPITLEVMADPVMAANNRTYERSAIKRWLQDSVTSTSPVTGAQLKNNIFRRRFYAVCQSIRESLGMPLPRS</sequence>
<gene>
    <name evidence="3" type="ORF">PGLA1383_LOCUS57965</name>
</gene>
<dbReference type="AlphaFoldDB" id="A0A813I0Y4"/>
<dbReference type="PANTHER" id="PTHR46573">
    <property type="entry name" value="WD REPEAT, SAM AND U-BOX DOMAIN-CONTAINING PROTEIN 1"/>
    <property type="match status" value="1"/>
</dbReference>
<dbReference type="InterPro" id="IPR052085">
    <property type="entry name" value="WD-SAM-U-box"/>
</dbReference>
<feature type="domain" description="U-box" evidence="2">
    <location>
        <begin position="28"/>
        <end position="105"/>
    </location>
</feature>
<dbReference type="OrthoDB" id="273087at2759"/>
<dbReference type="Proteomes" id="UP000654075">
    <property type="component" value="Unassembled WGS sequence"/>
</dbReference>
<evidence type="ECO:0000313" key="4">
    <source>
        <dbReference type="Proteomes" id="UP000654075"/>
    </source>
</evidence>
<dbReference type="Pfam" id="PF04564">
    <property type="entry name" value="U-box"/>
    <property type="match status" value="1"/>
</dbReference>
<dbReference type="GO" id="GO:0016567">
    <property type="term" value="P:protein ubiquitination"/>
    <property type="evidence" value="ECO:0007669"/>
    <property type="project" value="InterPro"/>
</dbReference>
<evidence type="ECO:0000256" key="1">
    <source>
        <dbReference type="SAM" id="MobiDB-lite"/>
    </source>
</evidence>
<evidence type="ECO:0000313" key="3">
    <source>
        <dbReference type="EMBL" id="CAE8643643.1"/>
    </source>
</evidence>
<comment type="caution">
    <text evidence="3">The sequence shown here is derived from an EMBL/GenBank/DDBJ whole genome shotgun (WGS) entry which is preliminary data.</text>
</comment>
<dbReference type="EMBL" id="CAJNNV010033409">
    <property type="protein sequence ID" value="CAE8643643.1"/>
    <property type="molecule type" value="Genomic_DNA"/>
</dbReference>
<proteinExistence type="predicted"/>
<dbReference type="SUPFAM" id="SSF57850">
    <property type="entry name" value="RING/U-box"/>
    <property type="match status" value="1"/>
</dbReference>